<dbReference type="Gene3D" id="3.40.50.150">
    <property type="entry name" value="Vaccinia Virus protein VP39"/>
    <property type="match status" value="1"/>
</dbReference>
<evidence type="ECO:0000313" key="4">
    <source>
        <dbReference type="Proteomes" id="UP000324897"/>
    </source>
</evidence>
<dbReference type="EMBL" id="RWGY01000011">
    <property type="protein sequence ID" value="TVU28494.1"/>
    <property type="molecule type" value="Genomic_DNA"/>
</dbReference>
<dbReference type="OrthoDB" id="416496at2759"/>
<dbReference type="InterPro" id="IPR013216">
    <property type="entry name" value="Methyltransf_11"/>
</dbReference>
<dbReference type="GO" id="GO:0008757">
    <property type="term" value="F:S-adenosylmethionine-dependent methyltransferase activity"/>
    <property type="evidence" value="ECO:0007669"/>
    <property type="project" value="InterPro"/>
</dbReference>
<dbReference type="Pfam" id="PF08241">
    <property type="entry name" value="Methyltransf_11"/>
    <property type="match status" value="1"/>
</dbReference>
<dbReference type="SUPFAM" id="SSF53335">
    <property type="entry name" value="S-adenosyl-L-methionine-dependent methyltransferases"/>
    <property type="match status" value="1"/>
</dbReference>
<dbReference type="AlphaFoldDB" id="A0A5J9UYY0"/>
<protein>
    <recommendedName>
        <fullName evidence="2">Methyltransferase type 11 domain-containing protein</fullName>
    </recommendedName>
</protein>
<dbReference type="CDD" id="cd02440">
    <property type="entry name" value="AdoMet_MTases"/>
    <property type="match status" value="1"/>
</dbReference>
<keyword evidence="4" id="KW-1185">Reference proteome</keyword>
<evidence type="ECO:0000313" key="3">
    <source>
        <dbReference type="EMBL" id="TVU28494.1"/>
    </source>
</evidence>
<dbReference type="Proteomes" id="UP000324897">
    <property type="component" value="Chromosome 1"/>
</dbReference>
<organism evidence="3 4">
    <name type="scientific">Eragrostis curvula</name>
    <name type="common">weeping love grass</name>
    <dbReference type="NCBI Taxonomy" id="38414"/>
    <lineage>
        <taxon>Eukaryota</taxon>
        <taxon>Viridiplantae</taxon>
        <taxon>Streptophyta</taxon>
        <taxon>Embryophyta</taxon>
        <taxon>Tracheophyta</taxon>
        <taxon>Spermatophyta</taxon>
        <taxon>Magnoliopsida</taxon>
        <taxon>Liliopsida</taxon>
        <taxon>Poales</taxon>
        <taxon>Poaceae</taxon>
        <taxon>PACMAD clade</taxon>
        <taxon>Chloridoideae</taxon>
        <taxon>Eragrostideae</taxon>
        <taxon>Eragrostidinae</taxon>
        <taxon>Eragrostis</taxon>
    </lineage>
</organism>
<reference evidence="3 4" key="1">
    <citation type="journal article" date="2019" name="Sci. Rep.">
        <title>A high-quality genome of Eragrostis curvula grass provides insights into Poaceae evolution and supports new strategies to enhance forage quality.</title>
        <authorList>
            <person name="Carballo J."/>
            <person name="Santos B.A.C.M."/>
            <person name="Zappacosta D."/>
            <person name="Garbus I."/>
            <person name="Selva J.P."/>
            <person name="Gallo C.A."/>
            <person name="Diaz A."/>
            <person name="Albertini E."/>
            <person name="Caccamo M."/>
            <person name="Echenique V."/>
        </authorList>
    </citation>
    <scope>NUCLEOTIDE SEQUENCE [LARGE SCALE GENOMIC DNA]</scope>
    <source>
        <strain evidence="4">cv. Victoria</strain>
        <tissue evidence="3">Leaf</tissue>
    </source>
</reference>
<feature type="non-terminal residue" evidence="3">
    <location>
        <position position="1"/>
    </location>
</feature>
<name>A0A5J9UYY0_9POAL</name>
<feature type="region of interest" description="Disordered" evidence="1">
    <location>
        <begin position="1"/>
        <end position="21"/>
    </location>
</feature>
<evidence type="ECO:0000256" key="1">
    <source>
        <dbReference type="SAM" id="MobiDB-lite"/>
    </source>
</evidence>
<accession>A0A5J9UYY0</accession>
<dbReference type="InterPro" id="IPR052356">
    <property type="entry name" value="Thiol_S-MT"/>
</dbReference>
<dbReference type="InterPro" id="IPR029063">
    <property type="entry name" value="SAM-dependent_MTases_sf"/>
</dbReference>
<gene>
    <name evidence="3" type="ORF">EJB05_20013</name>
</gene>
<comment type="caution">
    <text evidence="3">The sequence shown here is derived from an EMBL/GenBank/DDBJ whole genome shotgun (WGS) entry which is preliminary data.</text>
</comment>
<evidence type="ECO:0000259" key="2">
    <source>
        <dbReference type="Pfam" id="PF08241"/>
    </source>
</evidence>
<dbReference type="PANTHER" id="PTHR45036:SF1">
    <property type="entry name" value="METHYLTRANSFERASE LIKE 7A"/>
    <property type="match status" value="1"/>
</dbReference>
<dbReference type="Gramene" id="TVU28494">
    <property type="protein sequence ID" value="TVU28494"/>
    <property type="gene ID" value="EJB05_20013"/>
</dbReference>
<proteinExistence type="predicted"/>
<feature type="domain" description="Methyltransferase type 11" evidence="2">
    <location>
        <begin position="141"/>
        <end position="240"/>
    </location>
</feature>
<dbReference type="PANTHER" id="PTHR45036">
    <property type="entry name" value="METHYLTRANSFERASE LIKE 7B"/>
    <property type="match status" value="1"/>
</dbReference>
<sequence>MLGMVALPPPPVARPSRRPPSTALLRRGRTLASLPCRCRCRCGRRHLLGASSAAALLPLIAPPSPAAPPIDPDVSSFTVPPGTRSSMRDVMLERVHPSRPDWYEELYATAMDKGMKSYEAEIAGYKAKLFSQLMATGKNILELGVGTGPNFKYYASSNGVNIIGVDPNKHMEDYARTAAVSAGLPLSNFTFKRGVAESLPAEDNSMDVVIGTLVLCSVSNIEMALKEINRVLKPGGLYLFIEHVAAPDDSFLRFVQGALDPLQQFVADGCHLTRKTGENIRDVGFSNLTLDSVRLSNAYIISPHVYGVACK</sequence>